<comment type="subcellular location">
    <subcellularLocation>
        <location evidence="1">Cell outer membrane</location>
    </subcellularLocation>
</comment>
<dbReference type="SUPFAM" id="SSF48452">
    <property type="entry name" value="TPR-like"/>
    <property type="match status" value="1"/>
</dbReference>
<sequence length="481" mass="54354">MKNMKSKYLIPVLLLFIITGCSDALEEETFSSLGPSNFYTSAEDAESLLNGVYANSQGYRDLLRDYLALGEMTTDVLIERGGAINATTQPIEDFEFDASHPYFQFLWTRNYSAIYRANVVIDQVPAIEMNEDRKAEIIGEARFLRALNYYQLYYRFGPTPLIINSETSVTDRPERAGEEEFLNFLINEFQTAANSLPTTQMQYGRATSGAALGFLAKVYLNDKQWQQAAETAQLVINSGVYDLYIEGSREQLFALENEGDNEFIFVIPYADNPNRDSGNTYLSHAAPPGYQFQFPPKVNFAAQFKTRSEFIDMFSDEDQRLNSFVFEYQNLAGETVTLGQDDVRSFKYPEDPNGVGDVSGNDFPLLRYADILLTRAEALNEIQGPNQETIDLINMVRIAAGVPQISLSDFSGTTSLRDFIFTERGREFFTEALRRQDLIRQGTFISKALARGKAAQDFQVLFPIPQSEIDKNSNLEQNPGY</sequence>
<evidence type="ECO:0000256" key="4">
    <source>
        <dbReference type="ARBA" id="ARBA00023136"/>
    </source>
</evidence>
<feature type="chain" id="PRO_5040773866" evidence="6">
    <location>
        <begin position="25"/>
        <end position="481"/>
    </location>
</feature>
<protein>
    <submittedName>
        <fullName evidence="9">RagB/SusD family nutrient uptake outer membrane protein</fullName>
    </submittedName>
</protein>
<evidence type="ECO:0000256" key="2">
    <source>
        <dbReference type="ARBA" id="ARBA00006275"/>
    </source>
</evidence>
<dbReference type="Proteomes" id="UP001139521">
    <property type="component" value="Unassembled WGS sequence"/>
</dbReference>
<organism evidence="9 10">
    <name type="scientific">Zunongwangia pacifica</name>
    <dbReference type="NCBI Taxonomy" id="2911062"/>
    <lineage>
        <taxon>Bacteria</taxon>
        <taxon>Pseudomonadati</taxon>
        <taxon>Bacteroidota</taxon>
        <taxon>Flavobacteriia</taxon>
        <taxon>Flavobacteriales</taxon>
        <taxon>Flavobacteriaceae</taxon>
        <taxon>Zunongwangia</taxon>
    </lineage>
</organism>
<dbReference type="InterPro" id="IPR033985">
    <property type="entry name" value="SusD-like_N"/>
</dbReference>
<dbReference type="Gene3D" id="1.25.40.390">
    <property type="match status" value="1"/>
</dbReference>
<dbReference type="PROSITE" id="PS51257">
    <property type="entry name" value="PROKAR_LIPOPROTEIN"/>
    <property type="match status" value="1"/>
</dbReference>
<evidence type="ECO:0000313" key="9">
    <source>
        <dbReference type="EMBL" id="MCL6218983.1"/>
    </source>
</evidence>
<dbReference type="RefSeq" id="WP_249601828.1">
    <property type="nucleotide sequence ID" value="NZ_JAKHSK010000015.1"/>
</dbReference>
<evidence type="ECO:0000259" key="7">
    <source>
        <dbReference type="Pfam" id="PF07980"/>
    </source>
</evidence>
<dbReference type="InterPro" id="IPR011990">
    <property type="entry name" value="TPR-like_helical_dom_sf"/>
</dbReference>
<dbReference type="CDD" id="cd08977">
    <property type="entry name" value="SusD"/>
    <property type="match status" value="1"/>
</dbReference>
<gene>
    <name evidence="9" type="ORF">L1967_11800</name>
</gene>
<feature type="domain" description="SusD-like N-terminal" evidence="8">
    <location>
        <begin position="97"/>
        <end position="220"/>
    </location>
</feature>
<evidence type="ECO:0000256" key="5">
    <source>
        <dbReference type="ARBA" id="ARBA00023237"/>
    </source>
</evidence>
<evidence type="ECO:0000313" key="10">
    <source>
        <dbReference type="Proteomes" id="UP001139521"/>
    </source>
</evidence>
<accession>A0A9X1ZV28</accession>
<proteinExistence type="inferred from homology"/>
<evidence type="ECO:0000256" key="1">
    <source>
        <dbReference type="ARBA" id="ARBA00004442"/>
    </source>
</evidence>
<reference evidence="9" key="1">
    <citation type="submission" date="2022-01" db="EMBL/GenBank/DDBJ databases">
        <title>Genome sequencing of Zunongwangia sp. M21534 genome.</title>
        <authorList>
            <person name="Chen Y."/>
            <person name="Dong C."/>
            <person name="Shao Z."/>
        </authorList>
    </citation>
    <scope>NUCLEOTIDE SEQUENCE</scope>
    <source>
        <strain evidence="9">MCCC M21534</strain>
    </source>
</reference>
<keyword evidence="4" id="KW-0472">Membrane</keyword>
<feature type="signal peptide" evidence="6">
    <location>
        <begin position="1"/>
        <end position="24"/>
    </location>
</feature>
<dbReference type="Pfam" id="PF07980">
    <property type="entry name" value="SusD_RagB"/>
    <property type="match status" value="1"/>
</dbReference>
<dbReference type="EMBL" id="JAKHSK010000015">
    <property type="protein sequence ID" value="MCL6218983.1"/>
    <property type="molecule type" value="Genomic_DNA"/>
</dbReference>
<evidence type="ECO:0000256" key="6">
    <source>
        <dbReference type="SAM" id="SignalP"/>
    </source>
</evidence>
<dbReference type="Pfam" id="PF14322">
    <property type="entry name" value="SusD-like_3"/>
    <property type="match status" value="1"/>
</dbReference>
<feature type="domain" description="RagB/SusD" evidence="7">
    <location>
        <begin position="356"/>
        <end position="481"/>
    </location>
</feature>
<keyword evidence="5" id="KW-0998">Cell outer membrane</keyword>
<comment type="similarity">
    <text evidence="2">Belongs to the SusD family.</text>
</comment>
<dbReference type="AlphaFoldDB" id="A0A9X1ZV28"/>
<dbReference type="GO" id="GO:0009279">
    <property type="term" value="C:cell outer membrane"/>
    <property type="evidence" value="ECO:0007669"/>
    <property type="project" value="UniProtKB-SubCell"/>
</dbReference>
<keyword evidence="10" id="KW-1185">Reference proteome</keyword>
<comment type="caution">
    <text evidence="9">The sequence shown here is derived from an EMBL/GenBank/DDBJ whole genome shotgun (WGS) entry which is preliminary data.</text>
</comment>
<evidence type="ECO:0000256" key="3">
    <source>
        <dbReference type="ARBA" id="ARBA00022729"/>
    </source>
</evidence>
<name>A0A9X1ZV28_9FLAO</name>
<keyword evidence="3 6" id="KW-0732">Signal</keyword>
<dbReference type="InterPro" id="IPR012944">
    <property type="entry name" value="SusD_RagB_dom"/>
</dbReference>
<evidence type="ECO:0000259" key="8">
    <source>
        <dbReference type="Pfam" id="PF14322"/>
    </source>
</evidence>